<dbReference type="Proteomes" id="UP000054558">
    <property type="component" value="Unassembled WGS sequence"/>
</dbReference>
<dbReference type="EMBL" id="DF237765">
    <property type="protein sequence ID" value="GAQ91601.1"/>
    <property type="molecule type" value="Genomic_DNA"/>
</dbReference>
<protein>
    <submittedName>
        <fullName evidence="2">Uncharacterized protein</fullName>
    </submittedName>
</protein>
<reference evidence="2 3" key="1">
    <citation type="journal article" date="2014" name="Nat. Commun.">
        <title>Klebsormidium flaccidum genome reveals primary factors for plant terrestrial adaptation.</title>
        <authorList>
            <person name="Hori K."/>
            <person name="Maruyama F."/>
            <person name="Fujisawa T."/>
            <person name="Togashi T."/>
            <person name="Yamamoto N."/>
            <person name="Seo M."/>
            <person name="Sato S."/>
            <person name="Yamada T."/>
            <person name="Mori H."/>
            <person name="Tajima N."/>
            <person name="Moriyama T."/>
            <person name="Ikeuchi M."/>
            <person name="Watanabe M."/>
            <person name="Wada H."/>
            <person name="Kobayashi K."/>
            <person name="Saito M."/>
            <person name="Masuda T."/>
            <person name="Sasaki-Sekimoto Y."/>
            <person name="Mashiguchi K."/>
            <person name="Awai K."/>
            <person name="Shimojima M."/>
            <person name="Masuda S."/>
            <person name="Iwai M."/>
            <person name="Nobusawa T."/>
            <person name="Narise T."/>
            <person name="Kondo S."/>
            <person name="Saito H."/>
            <person name="Sato R."/>
            <person name="Murakawa M."/>
            <person name="Ihara Y."/>
            <person name="Oshima-Yamada Y."/>
            <person name="Ohtaka K."/>
            <person name="Satoh M."/>
            <person name="Sonobe K."/>
            <person name="Ishii M."/>
            <person name="Ohtani R."/>
            <person name="Kanamori-Sato M."/>
            <person name="Honoki R."/>
            <person name="Miyazaki D."/>
            <person name="Mochizuki H."/>
            <person name="Umetsu J."/>
            <person name="Higashi K."/>
            <person name="Shibata D."/>
            <person name="Kamiya Y."/>
            <person name="Sato N."/>
            <person name="Nakamura Y."/>
            <person name="Tabata S."/>
            <person name="Ida S."/>
            <person name="Kurokawa K."/>
            <person name="Ohta H."/>
        </authorList>
    </citation>
    <scope>NUCLEOTIDE SEQUENCE [LARGE SCALE GENOMIC DNA]</scope>
    <source>
        <strain evidence="2 3">NIES-2285</strain>
    </source>
</reference>
<dbReference type="PANTHER" id="PTHR34305:SF1">
    <property type="entry name" value="SWIM-TYPE DOMAIN-CONTAINING PROTEIN"/>
    <property type="match status" value="1"/>
</dbReference>
<accession>A0A1Y1IQS7</accession>
<feature type="region of interest" description="Disordered" evidence="1">
    <location>
        <begin position="499"/>
        <end position="565"/>
    </location>
</feature>
<dbReference type="STRING" id="105231.A0A1Y1IQS7"/>
<feature type="compositionally biased region" description="Basic and acidic residues" evidence="1">
    <location>
        <begin position="554"/>
        <end position="565"/>
    </location>
</feature>
<sequence>MYSPSNISGGQTGRCDSAGSSKQVQLKQASFDQIASGEVRVDYHSCLERVAVKCLTCLQQLWVKVDGCLRHTSRKNQERRGVCKGYLVSSQVPKGKQTKQVVCLSCIDRLLGSTAESADGRSILLNRRQDGGEDAAILQRRGEDAFWTQTLELTDKLVAFLVQRDESTAVGRKRRLSAAEQVVNKGAAKGMRPREGRVPGCQGVTAGASEGTEGQQPAPATDIRAQAGRFLGLVGEGECRVMEPAGVGRPLLRLYVSAWDHNGCGRAKRLGKPDKTSALLEQVWWDTRGQLNCTCDRGRLTEHAPCVHKLTMAALSEGWSAGADLPTVQELKRGVRVERLASDERGDYLAVLDNPSGALSPQRRMLFCSTGGAWYCEGKRDGCPSLTDCSHVSAARFALEKGQLSSTQSLELAPETLARAAQWLERWDSTPPRIGVPTAGATSGRLRASVPDEERGEAELTKEQRYLMGLLAKQPHEGAACAGSSCFCKRHAYLFGEARPPSEAEAGGGERITQSGTHASRDASAGSPPRKRSRRSKAFWEAKAKAQVPALRSRPPERRAPAADARGKDAIHGWVAACSGCTLASVAAVGGCSHGEEERITSPVMLIGTEAVQLTKPKLARLSDATNFHDPWLTAFGEPPVRVSKLRDWHFQKLSDLGLLSAPCPIEAPPCGGTWKEAHTIHFDGEHLGLYTWNRQTLFVQESLQLILRGMQKGHSFKAELSRDQAAFERSPGAEVLNEETWRRASLDFFKLVGLGIRDCCTLCGPHPKVLLCDGIVGLANSDGGKKPGGLGSATLDTRRTFLHPSRFANGELLETRSISGRDFCAAGLEGGGMKRKLILQPELREAIARLSQHRPKDEKLGRRLSKKEFANLLSALSSDPCTVKGFGPGEAEGALPEDGRRRMLIEQRTMVRDRNLALLELLKGIQRDFERRGMNPKIWESWICEWTELLYSLGAHDSDEDLIGGDALHVVRKLLLGSEASLEDRRSLGRSAPILRRVLDAYGGLTFPAFFMAVLHQLYLLTLLARGLTGFEAEGRRGWVYDAIEPFDRAVWLLAEERVRPLDIDERRRLEEARASANALLPGVEQLEPSPQQWGSMGGRERALLFERLGRDEDGVELSELPAGHSFSAEQDALARYDLPGWTQWRGLPHFSSFEHPNGLSKGAEEFKCATGKSVTEWDFENVPGLVKGGGKAGKKGAVAKRPNRSRGMFVFCCPHRLIYGFHVMLRGESPRDPFTVLFTRLKREDLPETLCYDNACALRNYCMRRAPAFFANVRFVVDSFLKGFRSLGWYSSLESFMVILPLLLDAYNARLKRVDDAKLCVAIAAGAWTAAITRALLHG</sequence>
<organism evidence="2 3">
    <name type="scientific">Klebsormidium nitens</name>
    <name type="common">Green alga</name>
    <name type="synonym">Ulothrix nitens</name>
    <dbReference type="NCBI Taxonomy" id="105231"/>
    <lineage>
        <taxon>Eukaryota</taxon>
        <taxon>Viridiplantae</taxon>
        <taxon>Streptophyta</taxon>
        <taxon>Klebsormidiophyceae</taxon>
        <taxon>Klebsormidiales</taxon>
        <taxon>Klebsormidiaceae</taxon>
        <taxon>Klebsormidium</taxon>
    </lineage>
</organism>
<evidence type="ECO:0000313" key="3">
    <source>
        <dbReference type="Proteomes" id="UP000054558"/>
    </source>
</evidence>
<evidence type="ECO:0000313" key="2">
    <source>
        <dbReference type="EMBL" id="GAQ91601.1"/>
    </source>
</evidence>
<evidence type="ECO:0000256" key="1">
    <source>
        <dbReference type="SAM" id="MobiDB-lite"/>
    </source>
</evidence>
<name>A0A1Y1IQS7_KLENI</name>
<dbReference type="PANTHER" id="PTHR34305">
    <property type="entry name" value="EXPRESSED PROTEIN"/>
    <property type="match status" value="1"/>
</dbReference>
<gene>
    <name evidence="2" type="ORF">KFL_008160010</name>
</gene>
<feature type="region of interest" description="Disordered" evidence="1">
    <location>
        <begin position="431"/>
        <end position="458"/>
    </location>
</feature>
<proteinExistence type="predicted"/>
<keyword evidence="3" id="KW-1185">Reference proteome</keyword>